<dbReference type="AlphaFoldDB" id="T1HPT8"/>
<feature type="transmembrane region" description="Helical" evidence="7">
    <location>
        <begin position="29"/>
        <end position="52"/>
    </location>
</feature>
<protein>
    <recommendedName>
        <fullName evidence="7">XK-related protein</fullName>
    </recommendedName>
</protein>
<keyword evidence="9" id="KW-1185">Reference proteome</keyword>
<dbReference type="GO" id="GO:0043652">
    <property type="term" value="P:engulfment of apoptotic cell"/>
    <property type="evidence" value="ECO:0007669"/>
    <property type="project" value="TreeGrafter"/>
</dbReference>
<keyword evidence="3" id="KW-1003">Cell membrane</keyword>
<dbReference type="EnsemblMetazoa" id="RPRC006062-RA">
    <property type="protein sequence ID" value="RPRC006062-PA"/>
    <property type="gene ID" value="RPRC006062"/>
</dbReference>
<dbReference type="RefSeq" id="XP_073988436.1">
    <property type="nucleotide sequence ID" value="XM_074132335.1"/>
</dbReference>
<evidence type="ECO:0000256" key="3">
    <source>
        <dbReference type="ARBA" id="ARBA00022475"/>
    </source>
</evidence>
<evidence type="ECO:0000256" key="1">
    <source>
        <dbReference type="ARBA" id="ARBA00004651"/>
    </source>
</evidence>
<dbReference type="PANTHER" id="PTHR16024:SF27">
    <property type="entry name" value="XK-RELATED PROTEIN"/>
    <property type="match status" value="1"/>
</dbReference>
<feature type="transmembrane region" description="Helical" evidence="7">
    <location>
        <begin position="261"/>
        <end position="277"/>
    </location>
</feature>
<keyword evidence="4 7" id="KW-0812">Transmembrane</keyword>
<sequence>MSEENPNMSVLDTKQSHVLDFPLTVKQQLWLIFVLPAFLISAFYIIDIATDVAIGCALINENHILAGILTLLLLYTAPLISYITSLSNPPPENEFKVLGIWFLLETLAFLLFPLRPLQCFSERIFWGIEALRLEDPLREEALMSYEESKRCSIEHYLFFQGIIHAGPQILLQLVLLILGTSNNPNTEKVQVACMISSLVTLSMITMSYQRYETQVNGGRQLVWPKKEETVDSAPEFLMLNQTGLEIPRRKKWTKIMEEDDPLGKIVLFLFWFLFLLGRTLSLALAAIFCIWAVLGVCIAHYLCCLLYILPTPDCKTNILYKILISFLYIFCLIEVGIQFRKSHLFYILFFTFSFMENLALTILWAIWADWDGWWYHYALYLLGIAQILALTFLFFYFKYFQPTIRRIPTSTT</sequence>
<evidence type="ECO:0000256" key="4">
    <source>
        <dbReference type="ARBA" id="ARBA00022692"/>
    </source>
</evidence>
<feature type="transmembrane region" description="Helical" evidence="7">
    <location>
        <begin position="64"/>
        <end position="83"/>
    </location>
</feature>
<evidence type="ECO:0000256" key="5">
    <source>
        <dbReference type="ARBA" id="ARBA00022989"/>
    </source>
</evidence>
<organism evidence="8 9">
    <name type="scientific">Rhodnius prolixus</name>
    <name type="common">Triatomid bug</name>
    <dbReference type="NCBI Taxonomy" id="13249"/>
    <lineage>
        <taxon>Eukaryota</taxon>
        <taxon>Metazoa</taxon>
        <taxon>Ecdysozoa</taxon>
        <taxon>Arthropoda</taxon>
        <taxon>Hexapoda</taxon>
        <taxon>Insecta</taxon>
        <taxon>Pterygota</taxon>
        <taxon>Neoptera</taxon>
        <taxon>Paraneoptera</taxon>
        <taxon>Hemiptera</taxon>
        <taxon>Heteroptera</taxon>
        <taxon>Panheteroptera</taxon>
        <taxon>Cimicomorpha</taxon>
        <taxon>Reduviidae</taxon>
        <taxon>Triatominae</taxon>
        <taxon>Rhodnius</taxon>
    </lineage>
</organism>
<dbReference type="RefSeq" id="XP_073988439.1">
    <property type="nucleotide sequence ID" value="XM_074132338.1"/>
</dbReference>
<comment type="similarity">
    <text evidence="2 7">Belongs to the XK family.</text>
</comment>
<evidence type="ECO:0000256" key="2">
    <source>
        <dbReference type="ARBA" id="ARBA00008789"/>
    </source>
</evidence>
<dbReference type="eggNOG" id="KOG4790">
    <property type="taxonomic scope" value="Eukaryota"/>
</dbReference>
<dbReference type="GO" id="GO:1902742">
    <property type="term" value="P:apoptotic process involved in development"/>
    <property type="evidence" value="ECO:0007669"/>
    <property type="project" value="TreeGrafter"/>
</dbReference>
<feature type="transmembrane region" description="Helical" evidence="7">
    <location>
        <begin position="284"/>
        <end position="308"/>
    </location>
</feature>
<dbReference type="OMA" id="HINIVMR"/>
<dbReference type="GO" id="GO:0005886">
    <property type="term" value="C:plasma membrane"/>
    <property type="evidence" value="ECO:0007669"/>
    <property type="project" value="UniProtKB-SubCell"/>
</dbReference>
<name>T1HPT8_RHOPR</name>
<keyword evidence="5 7" id="KW-1133">Transmembrane helix</keyword>
<feature type="transmembrane region" description="Helical" evidence="7">
    <location>
        <begin position="373"/>
        <end position="397"/>
    </location>
</feature>
<dbReference type="PANTHER" id="PTHR16024">
    <property type="entry name" value="XK-RELATED PROTEIN"/>
    <property type="match status" value="1"/>
</dbReference>
<dbReference type="HOGENOM" id="CLU_667843_0_0_1"/>
<dbReference type="GeneID" id="141456392"/>
<comment type="subcellular location">
    <subcellularLocation>
        <location evidence="1">Cell membrane</location>
        <topology evidence="1">Multi-pass membrane protein</topology>
    </subcellularLocation>
    <subcellularLocation>
        <location evidence="7">Membrane</location>
        <topology evidence="7">Multi-pass membrane protein</topology>
    </subcellularLocation>
</comment>
<feature type="transmembrane region" description="Helical" evidence="7">
    <location>
        <begin position="95"/>
        <end position="114"/>
    </location>
</feature>
<evidence type="ECO:0000256" key="7">
    <source>
        <dbReference type="RuleBase" id="RU910716"/>
    </source>
</evidence>
<feature type="transmembrane region" description="Helical" evidence="7">
    <location>
        <begin position="320"/>
        <end position="337"/>
    </location>
</feature>
<dbReference type="RefSeq" id="XP_073988437.1">
    <property type="nucleotide sequence ID" value="XM_074132336.1"/>
</dbReference>
<dbReference type="Pfam" id="PF09815">
    <property type="entry name" value="XK-related"/>
    <property type="match status" value="2"/>
</dbReference>
<dbReference type="InParanoid" id="T1HPT8"/>
<dbReference type="InterPro" id="IPR018629">
    <property type="entry name" value="XK-rel"/>
</dbReference>
<accession>T1HPT8</accession>
<feature type="transmembrane region" description="Helical" evidence="7">
    <location>
        <begin position="344"/>
        <end position="367"/>
    </location>
</feature>
<dbReference type="VEuPathDB" id="VectorBase:RPRC006062"/>
<dbReference type="FunCoup" id="T1HPT8">
    <property type="interactions" value="48"/>
</dbReference>
<evidence type="ECO:0000313" key="9">
    <source>
        <dbReference type="Proteomes" id="UP000015103"/>
    </source>
</evidence>
<dbReference type="GO" id="GO:0070782">
    <property type="term" value="P:phosphatidylserine exposure on apoptotic cell surface"/>
    <property type="evidence" value="ECO:0007669"/>
    <property type="project" value="TreeGrafter"/>
</dbReference>
<feature type="transmembrane region" description="Helical" evidence="7">
    <location>
        <begin position="156"/>
        <end position="178"/>
    </location>
</feature>
<evidence type="ECO:0000313" key="8">
    <source>
        <dbReference type="EnsemblMetazoa" id="RPRC006062-PA"/>
    </source>
</evidence>
<evidence type="ECO:0000256" key="6">
    <source>
        <dbReference type="ARBA" id="ARBA00023136"/>
    </source>
</evidence>
<dbReference type="EMBL" id="ACPB03001475">
    <property type="status" value="NOT_ANNOTATED_CDS"/>
    <property type="molecule type" value="Genomic_DNA"/>
</dbReference>
<proteinExistence type="inferred from homology"/>
<dbReference type="Proteomes" id="UP000015103">
    <property type="component" value="Unassembled WGS sequence"/>
</dbReference>
<dbReference type="InterPro" id="IPR050895">
    <property type="entry name" value="XK-related_scramblase"/>
</dbReference>
<dbReference type="RefSeq" id="XP_073988438.1">
    <property type="nucleotide sequence ID" value="XM_074132337.1"/>
</dbReference>
<keyword evidence="6 7" id="KW-0472">Membrane</keyword>
<reference evidence="8" key="1">
    <citation type="submission" date="2015-05" db="UniProtKB">
        <authorList>
            <consortium name="EnsemblMetazoa"/>
        </authorList>
    </citation>
    <scope>IDENTIFICATION</scope>
</reference>